<sequence length="166" mass="19153">MATLQDINQFTEEQFVEVFGGIFEDSPWIAEKAAQLRPFPSMESAFEAMRNIVEKASEEEKEKLILKHPELASRISMSNYSQKEQASAGLHSLTSEEFETMTKLNKQYKEKFQFPFIIFVAGLDKQSIMKAMESRLQNNKTVEFHTALNEIYKIARNRFNQIAASD</sequence>
<dbReference type="GO" id="GO:0019628">
    <property type="term" value="P:urate catabolic process"/>
    <property type="evidence" value="ECO:0007669"/>
    <property type="project" value="UniProtKB-UniPathway"/>
</dbReference>
<dbReference type="KEGG" id="uth:DKZ56_09450"/>
<evidence type="ECO:0000256" key="1">
    <source>
        <dbReference type="ARBA" id="ARBA00001163"/>
    </source>
</evidence>
<keyword evidence="4" id="KW-0659">Purine metabolism</keyword>
<dbReference type="Pfam" id="PF09349">
    <property type="entry name" value="OHCU_decarbox"/>
    <property type="match status" value="1"/>
</dbReference>
<feature type="domain" description="Oxo-4-hydroxy-4-carboxy-5-ureidoimidazoline decarboxylase" evidence="7">
    <location>
        <begin position="8"/>
        <end position="160"/>
    </location>
</feature>
<accession>A0A4P6UWM6</accession>
<evidence type="ECO:0000256" key="6">
    <source>
        <dbReference type="ARBA" id="ARBA00023239"/>
    </source>
</evidence>
<dbReference type="InterPro" id="IPR017580">
    <property type="entry name" value="OHCU_decarboxylase-1"/>
</dbReference>
<name>A0A4P6UWM6_9BACL</name>
<dbReference type="EMBL" id="CP036528">
    <property type="protein sequence ID" value="QBK26072.1"/>
    <property type="molecule type" value="Genomic_DNA"/>
</dbReference>
<dbReference type="GO" id="GO:0000255">
    <property type="term" value="P:allantoin metabolic process"/>
    <property type="evidence" value="ECO:0007669"/>
    <property type="project" value="InterPro"/>
</dbReference>
<dbReference type="GO" id="GO:0006144">
    <property type="term" value="P:purine nucleobase metabolic process"/>
    <property type="evidence" value="ECO:0007669"/>
    <property type="project" value="UniProtKB-KW"/>
</dbReference>
<comment type="catalytic activity">
    <reaction evidence="1">
        <text>5-hydroxy-2-oxo-4-ureido-2,5-dihydro-1H-imidazole-5-carboxylate + H(+) = (S)-allantoin + CO2</text>
        <dbReference type="Rhea" id="RHEA:26301"/>
        <dbReference type="ChEBI" id="CHEBI:15378"/>
        <dbReference type="ChEBI" id="CHEBI:15678"/>
        <dbReference type="ChEBI" id="CHEBI:16526"/>
        <dbReference type="ChEBI" id="CHEBI:58639"/>
        <dbReference type="EC" id="4.1.1.97"/>
    </reaction>
</comment>
<evidence type="ECO:0000313" key="8">
    <source>
        <dbReference type="EMBL" id="QBK26072.1"/>
    </source>
</evidence>
<dbReference type="PANTHER" id="PTHR43466">
    <property type="entry name" value="2-OXO-4-HYDROXY-4-CARBOXY-5-UREIDOIMIDAZOLINE DECARBOXYLASE-RELATED"/>
    <property type="match status" value="1"/>
</dbReference>
<comment type="pathway">
    <text evidence="2">Purine metabolism; urate degradation; (S)-allantoin from urate: step 3/3.</text>
</comment>
<dbReference type="InterPro" id="IPR018020">
    <property type="entry name" value="OHCU_decarboxylase"/>
</dbReference>
<dbReference type="NCBIfam" id="TIGR03164">
    <property type="entry name" value="UHCUDC"/>
    <property type="match status" value="1"/>
</dbReference>
<organism evidence="8 9">
    <name type="scientific">Ureibacillus thermophilus</name>
    <dbReference type="NCBI Taxonomy" id="367743"/>
    <lineage>
        <taxon>Bacteria</taxon>
        <taxon>Bacillati</taxon>
        <taxon>Bacillota</taxon>
        <taxon>Bacilli</taxon>
        <taxon>Bacillales</taxon>
        <taxon>Caryophanaceae</taxon>
        <taxon>Ureibacillus</taxon>
    </lineage>
</organism>
<proteinExistence type="predicted"/>
<dbReference type="PANTHER" id="PTHR43466:SF1">
    <property type="entry name" value="2-OXO-4-HYDROXY-4-CARBOXY-5-UREIDOIMIDAZOLINE DECARBOXYLASE-RELATED"/>
    <property type="match status" value="1"/>
</dbReference>
<dbReference type="EC" id="4.1.1.97" evidence="3"/>
<keyword evidence="5" id="KW-0210">Decarboxylase</keyword>
<dbReference type="AlphaFoldDB" id="A0A4P6UWM6"/>
<dbReference type="SUPFAM" id="SSF158694">
    <property type="entry name" value="UraD-Like"/>
    <property type="match status" value="1"/>
</dbReference>
<keyword evidence="9" id="KW-1185">Reference proteome</keyword>
<evidence type="ECO:0000313" key="9">
    <source>
        <dbReference type="Proteomes" id="UP000291151"/>
    </source>
</evidence>
<dbReference type="InterPro" id="IPR036778">
    <property type="entry name" value="OHCU_decarboxylase_sf"/>
</dbReference>
<evidence type="ECO:0000256" key="3">
    <source>
        <dbReference type="ARBA" id="ARBA00012257"/>
    </source>
</evidence>
<dbReference type="GO" id="GO:0051997">
    <property type="term" value="F:2-oxo-4-hydroxy-4-carboxy-5-ureidoimidazoline decarboxylase activity"/>
    <property type="evidence" value="ECO:0007669"/>
    <property type="project" value="UniProtKB-EC"/>
</dbReference>
<evidence type="ECO:0000259" key="7">
    <source>
        <dbReference type="Pfam" id="PF09349"/>
    </source>
</evidence>
<protein>
    <recommendedName>
        <fullName evidence="3">2-oxo-4-hydroxy-4-carboxy-5-ureidoimidazoline decarboxylase</fullName>
        <ecNumber evidence="3">4.1.1.97</ecNumber>
    </recommendedName>
</protein>
<dbReference type="Proteomes" id="UP000291151">
    <property type="component" value="Chromosome"/>
</dbReference>
<evidence type="ECO:0000256" key="2">
    <source>
        <dbReference type="ARBA" id="ARBA00004754"/>
    </source>
</evidence>
<evidence type="ECO:0000256" key="4">
    <source>
        <dbReference type="ARBA" id="ARBA00022631"/>
    </source>
</evidence>
<evidence type="ECO:0000256" key="5">
    <source>
        <dbReference type="ARBA" id="ARBA00022793"/>
    </source>
</evidence>
<gene>
    <name evidence="8" type="primary">uraD</name>
    <name evidence="8" type="ORF">DKZ56_09450</name>
</gene>
<reference evidence="8 9" key="1">
    <citation type="submission" date="2019-02" db="EMBL/GenBank/DDBJ databases">
        <title>Ureibacillus thermophilus.</title>
        <authorList>
            <person name="Sunny J.S."/>
            <person name="Natarajan A."/>
            <person name="Saleena L.M."/>
        </authorList>
    </citation>
    <scope>NUCLEOTIDE SEQUENCE [LARGE SCALE GENOMIC DNA]</scope>
    <source>
        <strain evidence="8 9">LM102</strain>
    </source>
</reference>
<dbReference type="RefSeq" id="WP_208649764.1">
    <property type="nucleotide sequence ID" value="NZ_CP036528.1"/>
</dbReference>
<dbReference type="Gene3D" id="1.10.3330.10">
    <property type="entry name" value="Oxo-4-hydroxy-4-carboxy-5-ureidoimidazoline decarboxylase"/>
    <property type="match status" value="1"/>
</dbReference>
<dbReference type="UniPathway" id="UPA00394">
    <property type="reaction ID" value="UER00652"/>
</dbReference>
<keyword evidence="6 8" id="KW-0456">Lyase</keyword>